<comment type="caution">
    <text evidence="2">The sequence shown here is derived from an EMBL/GenBank/DDBJ whole genome shotgun (WGS) entry which is preliminary data.</text>
</comment>
<sequence>MNPNQSSGSILEPSEIQFQRFSANTVCSLPNTDTMILRSSVRMSSLFRSPVLRHTAAACFAISAANSLPVATAFAESPDSPTINLANPPAELNASPLDVQVVEAYPNLRISRPIVMMGAGDGSGRLFVASQTGEIYAFDQDDETVEEPEIFMDLSDRVGYKDRENEEGFLGLAFHPKFKENGKFYVYYTTSQRPHVSIVSEFRTQEGSQHKLGDADSERELMRIDQPFWNHNGGTVAFGPDGYLYIALGDGGKGNDPLKSAQDLSKLLGSILRIDVDSQDDGLAYGIPDDNPLVGRTHVWPEIYAWGIRNIWRMSFDPATGELWAADVGQNDWEEINLIRNGGNYGWSVREGANRFTLGGEKGSDVNEKYIEPLIEYPHTDDWGKSVTGGSVYRGKDTPVLDGYYLYGDYVSGRLWAMKIDPASKKVLENRTIAWEQLPVFTFGETESGEVLMSTMMGGGRIYKFVTGDDDAAQQ</sequence>
<dbReference type="EC" id="1.1.5.2" evidence="2"/>
<dbReference type="SUPFAM" id="SSF50952">
    <property type="entry name" value="Soluble quinoprotein glucose dehydrogenase"/>
    <property type="match status" value="1"/>
</dbReference>
<name>A0A5C6BU37_9BACT</name>
<dbReference type="Gene3D" id="2.120.10.30">
    <property type="entry name" value="TolB, C-terminal domain"/>
    <property type="match status" value="1"/>
</dbReference>
<evidence type="ECO:0000313" key="2">
    <source>
        <dbReference type="EMBL" id="TWU15753.1"/>
    </source>
</evidence>
<dbReference type="PANTHER" id="PTHR19328">
    <property type="entry name" value="HEDGEHOG-INTERACTING PROTEIN"/>
    <property type="match status" value="1"/>
</dbReference>
<dbReference type="Proteomes" id="UP000319908">
    <property type="component" value="Unassembled WGS sequence"/>
</dbReference>
<feature type="domain" description="Glucose/Sorbosone dehydrogenase" evidence="1">
    <location>
        <begin position="113"/>
        <end position="455"/>
    </location>
</feature>
<reference evidence="2 3" key="1">
    <citation type="journal article" date="2020" name="Antonie Van Leeuwenhoek">
        <title>Rhodopirellula heiligendammensis sp. nov., Rhodopirellula pilleata sp. nov., and Rhodopirellula solitaria sp. nov. isolated from natural or artificial marine surfaces in Northern Germany and California, USA, and emended description of the genus Rhodopirellula.</title>
        <authorList>
            <person name="Kallscheuer N."/>
            <person name="Wiegand S."/>
            <person name="Jogler M."/>
            <person name="Boedeker C."/>
            <person name="Peeters S.H."/>
            <person name="Rast P."/>
            <person name="Heuer A."/>
            <person name="Jetten M.S.M."/>
            <person name="Rohde M."/>
            <person name="Jogler C."/>
        </authorList>
    </citation>
    <scope>NUCLEOTIDE SEQUENCE [LARGE SCALE GENOMIC DNA]</scope>
    <source>
        <strain evidence="2 3">Poly21</strain>
    </source>
</reference>
<evidence type="ECO:0000259" key="1">
    <source>
        <dbReference type="Pfam" id="PF07995"/>
    </source>
</evidence>
<dbReference type="Pfam" id="PF07995">
    <property type="entry name" value="GSDH"/>
    <property type="match status" value="1"/>
</dbReference>
<dbReference type="EMBL" id="SJPU01000002">
    <property type="protein sequence ID" value="TWU15753.1"/>
    <property type="molecule type" value="Genomic_DNA"/>
</dbReference>
<organism evidence="2 3">
    <name type="scientific">Allorhodopirellula heiligendammensis</name>
    <dbReference type="NCBI Taxonomy" id="2714739"/>
    <lineage>
        <taxon>Bacteria</taxon>
        <taxon>Pseudomonadati</taxon>
        <taxon>Planctomycetota</taxon>
        <taxon>Planctomycetia</taxon>
        <taxon>Pirellulales</taxon>
        <taxon>Pirellulaceae</taxon>
        <taxon>Allorhodopirellula</taxon>
    </lineage>
</organism>
<evidence type="ECO:0000313" key="3">
    <source>
        <dbReference type="Proteomes" id="UP000319908"/>
    </source>
</evidence>
<dbReference type="InterPro" id="IPR011041">
    <property type="entry name" value="Quinoprot_gluc/sorb_DH_b-prop"/>
</dbReference>
<gene>
    <name evidence="2" type="primary">gdhB_2</name>
    <name evidence="2" type="ORF">Poly21_29550</name>
</gene>
<keyword evidence="3" id="KW-1185">Reference proteome</keyword>
<protein>
    <submittedName>
        <fullName evidence="2">Quinoprotein glucose dehydrogenase B</fullName>
        <ecNumber evidence="2">1.1.5.2</ecNumber>
    </submittedName>
</protein>
<dbReference type="InterPro" id="IPR011042">
    <property type="entry name" value="6-blade_b-propeller_TolB-like"/>
</dbReference>
<keyword evidence="2" id="KW-0560">Oxidoreductase</keyword>
<dbReference type="PANTHER" id="PTHR19328:SF75">
    <property type="entry name" value="ALDOSE SUGAR DEHYDROGENASE YLII"/>
    <property type="match status" value="1"/>
</dbReference>
<dbReference type="InterPro" id="IPR012938">
    <property type="entry name" value="Glc/Sorbosone_DH"/>
</dbReference>
<dbReference type="GO" id="GO:0008876">
    <property type="term" value="F:quinoprotein glucose dehydrogenase activity"/>
    <property type="evidence" value="ECO:0007669"/>
    <property type="project" value="UniProtKB-EC"/>
</dbReference>
<proteinExistence type="predicted"/>
<dbReference type="AlphaFoldDB" id="A0A5C6BU37"/>
<accession>A0A5C6BU37</accession>